<keyword evidence="2" id="KW-0472">Membrane</keyword>
<sequence>MSGGSYALYGTNATPRGPNTDVESGRAASVSEHMWKPSNDDDVSMKATLRRAKESFWDTVLDLYAASKVFCIQLVTFEGLFVVVFAVVTTSLYYFLGESSSGGPSFGANISWTIVSFAVVSPMIMQIRQAFLRREQALDVMAEARALLLNIMLANALWNWGDNGRRKLPMDHVQKTKVLLGAVLRDTIALLLMPTLTRGRHRFTSQGQKLALSYSTPVNQLQLQIVKSIRQLHDQVEVMKACGMPANEASRINQYHWLLQARIEKLQNIKFYRTPQATRSFTRLFILVLPVFYGPYYAYIARGSDGQATSFAFCLMLSIATSLLMTGIFNVEKTMEDPFVGGGMDGVHVHEMFRLTHQMLDECYNEKMMLAEHAAVVGHAAK</sequence>
<dbReference type="PANTHER" id="PTHR36970">
    <property type="entry name" value="UNNAMED PRODUCT"/>
    <property type="match status" value="1"/>
</dbReference>
<accession>A0A8T1X2B5</accession>
<evidence type="ECO:0000313" key="3">
    <source>
        <dbReference type="EMBL" id="KAG7400045.1"/>
    </source>
</evidence>
<evidence type="ECO:0000256" key="1">
    <source>
        <dbReference type="SAM" id="MobiDB-lite"/>
    </source>
</evidence>
<comment type="caution">
    <text evidence="3">The sequence shown here is derived from an EMBL/GenBank/DDBJ whole genome shotgun (WGS) entry which is preliminary data.</text>
</comment>
<feature type="transmembrane region" description="Helical" evidence="2">
    <location>
        <begin position="310"/>
        <end position="329"/>
    </location>
</feature>
<keyword evidence="2" id="KW-1133">Transmembrane helix</keyword>
<feature type="transmembrane region" description="Helical" evidence="2">
    <location>
        <begin position="74"/>
        <end position="94"/>
    </location>
</feature>
<protein>
    <submittedName>
        <fullName evidence="3">Uncharacterized protein</fullName>
    </submittedName>
</protein>
<keyword evidence="4" id="KW-1185">Reference proteome</keyword>
<keyword evidence="2" id="KW-0812">Transmembrane</keyword>
<gene>
    <name evidence="3" type="ORF">PHYBOEH_007113</name>
</gene>
<dbReference type="EMBL" id="JAGDFL010000039">
    <property type="protein sequence ID" value="KAG7400045.1"/>
    <property type="molecule type" value="Genomic_DNA"/>
</dbReference>
<feature type="region of interest" description="Disordered" evidence="1">
    <location>
        <begin position="1"/>
        <end position="24"/>
    </location>
</feature>
<dbReference type="PANTHER" id="PTHR36970:SF1">
    <property type="entry name" value="BESTROPHIN HOMOLOG"/>
    <property type="match status" value="1"/>
</dbReference>
<feature type="transmembrane region" description="Helical" evidence="2">
    <location>
        <begin position="280"/>
        <end position="298"/>
    </location>
</feature>
<proteinExistence type="predicted"/>
<reference evidence="3" key="1">
    <citation type="submission" date="2021-02" db="EMBL/GenBank/DDBJ databases">
        <authorList>
            <person name="Palmer J.M."/>
        </authorList>
    </citation>
    <scope>NUCLEOTIDE SEQUENCE</scope>
    <source>
        <strain evidence="3">SCRP23</strain>
    </source>
</reference>
<dbReference type="AlphaFoldDB" id="A0A8T1X2B5"/>
<name>A0A8T1X2B5_9STRA</name>
<dbReference type="Proteomes" id="UP000693981">
    <property type="component" value="Unassembled WGS sequence"/>
</dbReference>
<dbReference type="OrthoDB" id="536576at2759"/>
<feature type="transmembrane region" description="Helical" evidence="2">
    <location>
        <begin position="106"/>
        <end position="125"/>
    </location>
</feature>
<organism evidence="3 4">
    <name type="scientific">Phytophthora boehmeriae</name>
    <dbReference type="NCBI Taxonomy" id="109152"/>
    <lineage>
        <taxon>Eukaryota</taxon>
        <taxon>Sar</taxon>
        <taxon>Stramenopiles</taxon>
        <taxon>Oomycota</taxon>
        <taxon>Peronosporomycetes</taxon>
        <taxon>Peronosporales</taxon>
        <taxon>Peronosporaceae</taxon>
        <taxon>Phytophthora</taxon>
    </lineage>
</organism>
<evidence type="ECO:0000256" key="2">
    <source>
        <dbReference type="SAM" id="Phobius"/>
    </source>
</evidence>
<evidence type="ECO:0000313" key="4">
    <source>
        <dbReference type="Proteomes" id="UP000693981"/>
    </source>
</evidence>